<reference evidence="1 2" key="1">
    <citation type="submission" date="2018-04" db="EMBL/GenBank/DDBJ databases">
        <title>Adhaeribacter sp. HMF7616 genome sequencing and assembly.</title>
        <authorList>
            <person name="Kang H."/>
            <person name="Kang J."/>
            <person name="Cha I."/>
            <person name="Kim H."/>
            <person name="Joh K."/>
        </authorList>
    </citation>
    <scope>NUCLEOTIDE SEQUENCE [LARGE SCALE GENOMIC DNA]</scope>
    <source>
        <strain evidence="1 2">HMF7616</strain>
    </source>
</reference>
<evidence type="ECO:0000313" key="2">
    <source>
        <dbReference type="Proteomes" id="UP000253919"/>
    </source>
</evidence>
<name>A0A369QI83_9BACT</name>
<gene>
    <name evidence="1" type="ORF">AHMF7616_03229</name>
</gene>
<dbReference type="AlphaFoldDB" id="A0A369QI83"/>
<dbReference type="EMBL" id="QASA01000001">
    <property type="protein sequence ID" value="RDC64613.1"/>
    <property type="molecule type" value="Genomic_DNA"/>
</dbReference>
<dbReference type="RefSeq" id="WP_115373745.1">
    <property type="nucleotide sequence ID" value="NZ_QASA01000001.1"/>
</dbReference>
<dbReference type="OrthoDB" id="9964190at2"/>
<dbReference type="Proteomes" id="UP000253919">
    <property type="component" value="Unassembled WGS sequence"/>
</dbReference>
<comment type="caution">
    <text evidence="1">The sequence shown here is derived from an EMBL/GenBank/DDBJ whole genome shotgun (WGS) entry which is preliminary data.</text>
</comment>
<accession>A0A369QI83</accession>
<protein>
    <submittedName>
        <fullName evidence="1">Uncharacterized protein</fullName>
    </submittedName>
</protein>
<sequence>MSRPLFDKKEVESSNVKLQSFLKAVPYLTFSDTGLKNIAGRFGITLEELKEHIANFENENTGKGGQNA</sequence>
<proteinExistence type="predicted"/>
<keyword evidence="2" id="KW-1185">Reference proteome</keyword>
<evidence type="ECO:0000313" key="1">
    <source>
        <dbReference type="EMBL" id="RDC64613.1"/>
    </source>
</evidence>
<organism evidence="1 2">
    <name type="scientific">Adhaeribacter pallidiroseus</name>
    <dbReference type="NCBI Taxonomy" id="2072847"/>
    <lineage>
        <taxon>Bacteria</taxon>
        <taxon>Pseudomonadati</taxon>
        <taxon>Bacteroidota</taxon>
        <taxon>Cytophagia</taxon>
        <taxon>Cytophagales</taxon>
        <taxon>Hymenobacteraceae</taxon>
        <taxon>Adhaeribacter</taxon>
    </lineage>
</organism>